<accession>A0A1G4RKP1</accession>
<dbReference type="InterPro" id="IPR003777">
    <property type="entry name" value="XdhC_CoxI"/>
</dbReference>
<gene>
    <name evidence="3" type="ORF">SAMN02927928_1973</name>
</gene>
<protein>
    <submittedName>
        <fullName evidence="3">Xanthine dehydrogenase accessory factor</fullName>
    </submittedName>
</protein>
<dbReference type="PANTHER" id="PTHR30388:SF4">
    <property type="entry name" value="MOLYBDENUM COFACTOR INSERTION CHAPERONE PAOD"/>
    <property type="match status" value="1"/>
</dbReference>
<reference evidence="4" key="1">
    <citation type="submission" date="2016-10" db="EMBL/GenBank/DDBJ databases">
        <authorList>
            <person name="Varghese N."/>
            <person name="Submissions S."/>
        </authorList>
    </citation>
    <scope>NUCLEOTIDE SEQUENCE [LARGE SCALE GENOMIC DNA]</scope>
    <source>
        <strain evidence="4">CGMCC 1.3431</strain>
    </source>
</reference>
<dbReference type="Pfam" id="PF02625">
    <property type="entry name" value="XdhC_CoxI"/>
    <property type="match status" value="1"/>
</dbReference>
<proteinExistence type="predicted"/>
<feature type="domain" description="XdhC- CoxI" evidence="1">
    <location>
        <begin position="19"/>
        <end position="86"/>
    </location>
</feature>
<evidence type="ECO:0000313" key="4">
    <source>
        <dbReference type="Proteomes" id="UP000199150"/>
    </source>
</evidence>
<dbReference type="InterPro" id="IPR052698">
    <property type="entry name" value="MoCofactor_Util/Proc"/>
</dbReference>
<evidence type="ECO:0000313" key="3">
    <source>
        <dbReference type="EMBL" id="SCW56749.1"/>
    </source>
</evidence>
<feature type="domain" description="XdhC Rossmann" evidence="2">
    <location>
        <begin position="150"/>
        <end position="285"/>
    </location>
</feature>
<dbReference type="Proteomes" id="UP000199150">
    <property type="component" value="Unassembled WGS sequence"/>
</dbReference>
<dbReference type="PANTHER" id="PTHR30388">
    <property type="entry name" value="ALDEHYDE OXIDOREDUCTASE MOLYBDENUM COFACTOR ASSEMBLY PROTEIN"/>
    <property type="match status" value="1"/>
</dbReference>
<evidence type="ECO:0000259" key="1">
    <source>
        <dbReference type="Pfam" id="PF02625"/>
    </source>
</evidence>
<dbReference type="RefSeq" id="WP_245678948.1">
    <property type="nucleotide sequence ID" value="NZ_CBCRYE010000006.1"/>
</dbReference>
<name>A0A1G4RKP1_9CAUL</name>
<dbReference type="STRING" id="260084.SAMN02927928_1973"/>
<organism evidence="3 4">
    <name type="scientific">Asticcacaulis taihuensis</name>
    <dbReference type="NCBI Taxonomy" id="260084"/>
    <lineage>
        <taxon>Bacteria</taxon>
        <taxon>Pseudomonadati</taxon>
        <taxon>Pseudomonadota</taxon>
        <taxon>Alphaproteobacteria</taxon>
        <taxon>Caulobacterales</taxon>
        <taxon>Caulobacteraceae</taxon>
        <taxon>Asticcacaulis</taxon>
    </lineage>
</organism>
<keyword evidence="4" id="KW-1185">Reference proteome</keyword>
<dbReference type="Pfam" id="PF13478">
    <property type="entry name" value="XdhC_C"/>
    <property type="match status" value="1"/>
</dbReference>
<dbReference type="AlphaFoldDB" id="A0A1G4RKP1"/>
<sequence length="295" mass="31833">MILPPPVYRDFVLPALRDWRKAGRKTALLTLISTTGQSPRPVGSQLAVCDTGEACGLITGGCAEGTLVLDALEAMRLGENRVELYGEGSRFKDITLPCGSGLKVFFDVGISDAEIERIIASRDARQPASMSIFAPGEPAYTRHYLPACRLVAVGQGPIMEALAQMALPLEIELDIWSPDVALAARLNGRHLTSPEDFDAALDRYSAVTTVFHDHTYEPPVLLKTLQSESFFIGALGSRKAHARRLEILTELGAAPETVTRIHGPVGLDIAAASPPEIALSILAQVVERWRRTVAA</sequence>
<evidence type="ECO:0000259" key="2">
    <source>
        <dbReference type="Pfam" id="PF13478"/>
    </source>
</evidence>
<dbReference type="EMBL" id="FMTS01000002">
    <property type="protein sequence ID" value="SCW56749.1"/>
    <property type="molecule type" value="Genomic_DNA"/>
</dbReference>
<dbReference type="InterPro" id="IPR027051">
    <property type="entry name" value="XdhC_Rossmann_dom"/>
</dbReference>
<dbReference type="Gene3D" id="3.40.50.720">
    <property type="entry name" value="NAD(P)-binding Rossmann-like Domain"/>
    <property type="match status" value="1"/>
</dbReference>